<dbReference type="GO" id="GO:0003677">
    <property type="term" value="F:DNA binding"/>
    <property type="evidence" value="ECO:0007669"/>
    <property type="project" value="UniProtKB-KW"/>
</dbReference>
<dbReference type="PANTHER" id="PTHR30461:SF2">
    <property type="entry name" value="SERINE RECOMBINASE PINE-RELATED"/>
    <property type="match status" value="1"/>
</dbReference>
<gene>
    <name evidence="5" type="ORF">S01H4_37329</name>
</gene>
<feature type="coiled-coil region" evidence="3">
    <location>
        <begin position="201"/>
        <end position="228"/>
    </location>
</feature>
<evidence type="ECO:0000313" key="5">
    <source>
        <dbReference type="EMBL" id="GAG99391.1"/>
    </source>
</evidence>
<dbReference type="InterPro" id="IPR038109">
    <property type="entry name" value="DNA_bind_recomb_sf"/>
</dbReference>
<sequence length="293" mass="34564">WILNDAGYRTRKGSKFSDTTIRRLLRDPTAKGIHRANYAKSLGENKKWVLKPKEEWVFTKVEPIVSEELWEQCNQILDEQKKKNKIPARKAVHLFTGIVYCYCGNKMYVPSNSPKYTCYKCRNKIGTDDLEEVFHQQLKTFFFSSSEISNYLNKADNVIKEKEELLWSLTEEKHTIKKDMDKTYRLYLDDKITTDGFGIRYKPQEERLKQIEEKIPELQGEIDFLKIQYLSSDKILNEAKDLYSRWPELVSEEKRKIVENITEKIIIGTEDVTINLCYLPSPPKIMTSKQRNL</sequence>
<feature type="domain" description="Recombinase" evidence="4">
    <location>
        <begin position="3"/>
        <end position="79"/>
    </location>
</feature>
<dbReference type="EMBL" id="BART01020043">
    <property type="protein sequence ID" value="GAG99391.1"/>
    <property type="molecule type" value="Genomic_DNA"/>
</dbReference>
<dbReference type="GO" id="GO:0000150">
    <property type="term" value="F:DNA strand exchange activity"/>
    <property type="evidence" value="ECO:0007669"/>
    <property type="project" value="InterPro"/>
</dbReference>
<evidence type="ECO:0000256" key="3">
    <source>
        <dbReference type="SAM" id="Coils"/>
    </source>
</evidence>
<keyword evidence="3" id="KW-0175">Coiled coil</keyword>
<comment type="caution">
    <text evidence="5">The sequence shown here is derived from an EMBL/GenBank/DDBJ whole genome shotgun (WGS) entry which is preliminary data.</text>
</comment>
<name>X1DSK0_9ZZZZ</name>
<dbReference type="InterPro" id="IPR011109">
    <property type="entry name" value="DNA_bind_recombinase_dom"/>
</dbReference>
<dbReference type="InterPro" id="IPR050639">
    <property type="entry name" value="SSR_resolvase"/>
</dbReference>
<dbReference type="Gene3D" id="3.90.1750.20">
    <property type="entry name" value="Putative Large Serine Recombinase, Chain B, Domain 2"/>
    <property type="match status" value="1"/>
</dbReference>
<keyword evidence="2" id="KW-0233">DNA recombination</keyword>
<organism evidence="5">
    <name type="scientific">marine sediment metagenome</name>
    <dbReference type="NCBI Taxonomy" id="412755"/>
    <lineage>
        <taxon>unclassified sequences</taxon>
        <taxon>metagenomes</taxon>
        <taxon>ecological metagenomes</taxon>
    </lineage>
</organism>
<feature type="non-terminal residue" evidence="5">
    <location>
        <position position="293"/>
    </location>
</feature>
<dbReference type="Pfam" id="PF07508">
    <property type="entry name" value="Recombinase"/>
    <property type="match status" value="1"/>
</dbReference>
<keyword evidence="1" id="KW-0238">DNA-binding</keyword>
<evidence type="ECO:0000256" key="2">
    <source>
        <dbReference type="ARBA" id="ARBA00023172"/>
    </source>
</evidence>
<proteinExistence type="predicted"/>
<dbReference type="AlphaFoldDB" id="X1DSK0"/>
<reference evidence="5" key="1">
    <citation type="journal article" date="2014" name="Front. Microbiol.">
        <title>High frequency of phylogenetically diverse reductive dehalogenase-homologous genes in deep subseafloor sedimentary metagenomes.</title>
        <authorList>
            <person name="Kawai M."/>
            <person name="Futagami T."/>
            <person name="Toyoda A."/>
            <person name="Takaki Y."/>
            <person name="Nishi S."/>
            <person name="Hori S."/>
            <person name="Arai W."/>
            <person name="Tsubouchi T."/>
            <person name="Morono Y."/>
            <person name="Uchiyama I."/>
            <person name="Ito T."/>
            <person name="Fujiyama A."/>
            <person name="Inagaki F."/>
            <person name="Takami H."/>
        </authorList>
    </citation>
    <scope>NUCLEOTIDE SEQUENCE</scope>
    <source>
        <strain evidence="5">Expedition CK06-06</strain>
    </source>
</reference>
<accession>X1DSK0</accession>
<dbReference type="PANTHER" id="PTHR30461">
    <property type="entry name" value="DNA-INVERTASE FROM LAMBDOID PROPHAGE"/>
    <property type="match status" value="1"/>
</dbReference>
<protein>
    <recommendedName>
        <fullName evidence="4">Recombinase domain-containing protein</fullName>
    </recommendedName>
</protein>
<evidence type="ECO:0000256" key="1">
    <source>
        <dbReference type="ARBA" id="ARBA00023125"/>
    </source>
</evidence>
<evidence type="ECO:0000259" key="4">
    <source>
        <dbReference type="Pfam" id="PF07508"/>
    </source>
</evidence>
<feature type="non-terminal residue" evidence="5">
    <location>
        <position position="1"/>
    </location>
</feature>